<dbReference type="SUPFAM" id="SSF52540">
    <property type="entry name" value="P-loop containing nucleoside triphosphate hydrolases"/>
    <property type="match status" value="1"/>
</dbReference>
<reference evidence="14" key="1">
    <citation type="submission" date="2015-04" db="EMBL/GenBank/DDBJ databases">
        <title>The genome sequence of the plant pathogenic Rhizarian Plasmodiophora brassicae reveals insights in its biotrophic life cycle and the origin of chitin synthesis.</title>
        <authorList>
            <person name="Schwelm A."/>
            <person name="Fogelqvist J."/>
            <person name="Knaust A."/>
            <person name="Julke S."/>
            <person name="Lilja T."/>
            <person name="Dhandapani V."/>
            <person name="Bonilla-Rosso G."/>
            <person name="Karlsson M."/>
            <person name="Shevchenko A."/>
            <person name="Choi S.R."/>
            <person name="Kim H.G."/>
            <person name="Park J.Y."/>
            <person name="Lim Y.P."/>
            <person name="Ludwig-Muller J."/>
            <person name="Dixelius C."/>
        </authorList>
    </citation>
    <scope>NUCLEOTIDE SEQUENCE</scope>
    <source>
        <tissue evidence="14">Potato root galls</tissue>
    </source>
</reference>
<sequence length="1248" mass="141088">MAINGAGIKELHLCDFKSWVGDHVIGPFKTFSCIIGCNGSGKSNLMDAISFVLGVRTAQLRGNQLKDLIYRSPVEGALQPSNAFVEIVYEDAQLNATTFRRSVYPSSKSTYSVNGITVKWSEYEEELGRFGILVRARNFLVFQGDIESVAQKSPQELTDLFEQVSGSAQLSTNYHQLREAAKEAEFRFLRSFEKKKTLSKEKKQLKDQKDEAERYQNLQRSYQDLREQLFLWQLFHMDEHLSIQAEQRSEFKDQLDRLNESCLRIERDISKMSKRVGQQRRNRTAADRELVAFTKNLEEQNTSLIKIEEECAFFTSNLSSAENDYAKIEKENHERISVLKSIEDELASLCEKRSRLESTSCSSKDEFMLDDVQMAEYKQCKQNGASRTSSLREQRTVCERELNSLSVSHLELESRLAGLRGHAKQLRHTHSSKSARLGLLDQHLAGSKLKLTDLNTQLQELVLTRNECSSTRAKLNAELTQLEQQLLGVRIDKAESDKEAKFSAAIIALQRLYPGVRGRLSTLCRPTQKRYHTAVATALGKNLHAIIVDTKRTALESIRYLKEQRVGTATFLPLESLHVTPSAADALRQQIGMNIKLVRDVIDADESIQKALLYACGDTLLAENLDEARMLAFGTKRYKVVTITGELLHKSGNMSGGCSVADSGPSSASTWDRSAVTSLKSQKDECIERLSTLPTEADLNLKERDISSAVTALTTQIRYNEQERAVAQEKLDNVGASIDDCDIQLSSLQPETHRLTASIVALKARVQILSDEIDREEDDVFSSFGERMGIADIRQFEERFNAAQRAKSDRLLNLSTRIGRCQSQIEYYNTMVTRDEELAQMRESIHQKKEQIKAIQYQINQITTAKEGTAKELKSLTEKSFSLKTIAFADQAALKAFNDELADFKSKSGEVQSRINALDAECSKIHQRRRDMLQVCRLEQITIPIVNKKKTSKRRRSSTVSDSEDNGALASDQEDLEIDRSTSASQSQLDVQDIAKVEPNTIDYRKLRHEREILNAEHYNALQQDFEDEVARIHSEMESLAPNLKSFDKFDEMKDRIASAGADFEAAKVLSKEAADSFNVSRQQRLDKFMDAFNHVSNSIDEIYKQLTRSARFPLGGTAHLSLENPDDPFNNGIKFHAMPPMKRFRDMEQLSGGEKTVAALALLFAIHNYRPSPFFVLDEVDAALDKANVTKVARYVRYRAHEDNLQCIVISLKDTFFDKSDALIGVFKDRTNNSSGCITLDLNKYGD</sequence>
<feature type="domain" description="SMC hinge" evidence="13">
    <location>
        <begin position="514"/>
        <end position="632"/>
    </location>
</feature>
<name>A0A0H5QH30_9EUKA</name>
<dbReference type="GO" id="GO:0005524">
    <property type="term" value="F:ATP binding"/>
    <property type="evidence" value="ECO:0007669"/>
    <property type="project" value="InterPro"/>
</dbReference>
<evidence type="ECO:0000256" key="7">
    <source>
        <dbReference type="ARBA" id="ARBA00023054"/>
    </source>
</evidence>
<dbReference type="Gene3D" id="3.40.50.300">
    <property type="entry name" value="P-loop containing nucleotide triphosphate hydrolases"/>
    <property type="match status" value="2"/>
</dbReference>
<dbReference type="GO" id="GO:0003677">
    <property type="term" value="F:DNA binding"/>
    <property type="evidence" value="ECO:0007669"/>
    <property type="project" value="TreeGrafter"/>
</dbReference>
<dbReference type="SUPFAM" id="SSF57997">
    <property type="entry name" value="Tropomyosin"/>
    <property type="match status" value="1"/>
</dbReference>
<comment type="subcellular location">
    <subcellularLocation>
        <location evidence="2">Chromosome</location>
    </subcellularLocation>
    <subcellularLocation>
        <location evidence="1 10">Nucleus</location>
    </subcellularLocation>
</comment>
<dbReference type="Gene3D" id="3.30.70.1620">
    <property type="match status" value="1"/>
</dbReference>
<dbReference type="GO" id="GO:0008278">
    <property type="term" value="C:cohesin complex"/>
    <property type="evidence" value="ECO:0007669"/>
    <property type="project" value="InterPro"/>
</dbReference>
<dbReference type="PANTHER" id="PTHR18937:SF12">
    <property type="entry name" value="STRUCTURAL MAINTENANCE OF CHROMOSOMES PROTEIN"/>
    <property type="match status" value="1"/>
</dbReference>
<evidence type="ECO:0000256" key="10">
    <source>
        <dbReference type="PIRNR" id="PIRNR005719"/>
    </source>
</evidence>
<evidence type="ECO:0000256" key="9">
    <source>
        <dbReference type="ARBA" id="ARBA00023306"/>
    </source>
</evidence>
<dbReference type="GO" id="GO:0007062">
    <property type="term" value="P:sister chromatid cohesion"/>
    <property type="evidence" value="ECO:0007669"/>
    <property type="project" value="InterPro"/>
</dbReference>
<dbReference type="InterPro" id="IPR028468">
    <property type="entry name" value="Smc1_ABC"/>
</dbReference>
<dbReference type="GO" id="GO:0005634">
    <property type="term" value="C:nucleus"/>
    <property type="evidence" value="ECO:0007669"/>
    <property type="project" value="UniProtKB-SubCell"/>
</dbReference>
<dbReference type="InterPro" id="IPR024704">
    <property type="entry name" value="SMC"/>
</dbReference>
<dbReference type="PANTHER" id="PTHR18937">
    <property type="entry name" value="STRUCTURAL MAINTENANCE OF CHROMOSOMES SMC FAMILY MEMBER"/>
    <property type="match status" value="1"/>
</dbReference>
<comment type="similarity">
    <text evidence="3">Belongs to the SMC family. SMC1 subfamily.</text>
</comment>
<protein>
    <recommendedName>
        <fullName evidence="10">Structural maintenance of chromosomes protein</fullName>
    </recommendedName>
</protein>
<keyword evidence="4" id="KW-0158">Chromosome</keyword>
<keyword evidence="6" id="KW-0498">Mitosis</keyword>
<feature type="coiled-coil region" evidence="11">
    <location>
        <begin position="465"/>
        <end position="492"/>
    </location>
</feature>
<dbReference type="GO" id="GO:0051301">
    <property type="term" value="P:cell division"/>
    <property type="evidence" value="ECO:0007669"/>
    <property type="project" value="UniProtKB-KW"/>
</dbReference>
<evidence type="ECO:0000256" key="6">
    <source>
        <dbReference type="ARBA" id="ARBA00022776"/>
    </source>
</evidence>
<feature type="region of interest" description="Disordered" evidence="12">
    <location>
        <begin position="949"/>
        <end position="989"/>
    </location>
</feature>
<evidence type="ECO:0000256" key="8">
    <source>
        <dbReference type="ARBA" id="ARBA00023242"/>
    </source>
</evidence>
<evidence type="ECO:0000256" key="5">
    <source>
        <dbReference type="ARBA" id="ARBA00022618"/>
    </source>
</evidence>
<dbReference type="GO" id="GO:0016887">
    <property type="term" value="F:ATP hydrolysis activity"/>
    <property type="evidence" value="ECO:0007669"/>
    <property type="project" value="InterPro"/>
</dbReference>
<evidence type="ECO:0000259" key="13">
    <source>
        <dbReference type="SMART" id="SM00968"/>
    </source>
</evidence>
<keyword evidence="9" id="KW-0131">Cell cycle</keyword>
<dbReference type="SUPFAM" id="SSF75553">
    <property type="entry name" value="Smc hinge domain"/>
    <property type="match status" value="1"/>
</dbReference>
<dbReference type="InterPro" id="IPR036277">
    <property type="entry name" value="SMC_hinge_sf"/>
</dbReference>
<accession>A0A0H5QH30</accession>
<evidence type="ECO:0000256" key="4">
    <source>
        <dbReference type="ARBA" id="ARBA00022454"/>
    </source>
</evidence>
<dbReference type="InterPro" id="IPR003395">
    <property type="entry name" value="RecF/RecN/SMC_N"/>
</dbReference>
<dbReference type="InterPro" id="IPR010935">
    <property type="entry name" value="SMC_hinge"/>
</dbReference>
<dbReference type="Pfam" id="PF02463">
    <property type="entry name" value="SMC_N"/>
    <property type="match status" value="1"/>
</dbReference>
<dbReference type="CDD" id="cd03275">
    <property type="entry name" value="ABC_SMC1_euk"/>
    <property type="match status" value="1"/>
</dbReference>
<evidence type="ECO:0000256" key="12">
    <source>
        <dbReference type="SAM" id="MobiDB-lite"/>
    </source>
</evidence>
<evidence type="ECO:0000313" key="14">
    <source>
        <dbReference type="EMBL" id="CRZ00952.1"/>
    </source>
</evidence>
<proteinExistence type="inferred from homology"/>
<evidence type="ECO:0000256" key="11">
    <source>
        <dbReference type="SAM" id="Coils"/>
    </source>
</evidence>
<dbReference type="SMART" id="SM00968">
    <property type="entry name" value="SMC_hinge"/>
    <property type="match status" value="1"/>
</dbReference>
<dbReference type="Pfam" id="PF06470">
    <property type="entry name" value="SMC_hinge"/>
    <property type="match status" value="1"/>
</dbReference>
<dbReference type="EMBL" id="HACM01000510">
    <property type="protein sequence ID" value="CRZ00952.1"/>
    <property type="molecule type" value="Transcribed_RNA"/>
</dbReference>
<dbReference type="AlphaFoldDB" id="A0A0H5QH30"/>
<keyword evidence="7 11" id="KW-0175">Coiled coil</keyword>
<organism evidence="14">
    <name type="scientific">Spongospora subterranea</name>
    <dbReference type="NCBI Taxonomy" id="70186"/>
    <lineage>
        <taxon>Eukaryota</taxon>
        <taxon>Sar</taxon>
        <taxon>Rhizaria</taxon>
        <taxon>Endomyxa</taxon>
        <taxon>Phytomyxea</taxon>
        <taxon>Plasmodiophorida</taxon>
        <taxon>Plasmodiophoridae</taxon>
        <taxon>Spongospora</taxon>
    </lineage>
</organism>
<dbReference type="PIRSF" id="PIRSF005719">
    <property type="entry name" value="SMC"/>
    <property type="match status" value="1"/>
</dbReference>
<dbReference type="InterPro" id="IPR027417">
    <property type="entry name" value="P-loop_NTPase"/>
</dbReference>
<evidence type="ECO:0000256" key="1">
    <source>
        <dbReference type="ARBA" id="ARBA00004123"/>
    </source>
</evidence>
<keyword evidence="8 10" id="KW-0539">Nucleus</keyword>
<evidence type="ECO:0000256" key="2">
    <source>
        <dbReference type="ARBA" id="ARBA00004286"/>
    </source>
</evidence>
<dbReference type="Gene3D" id="1.20.1060.20">
    <property type="match status" value="1"/>
</dbReference>
<keyword evidence="5" id="KW-0132">Cell division</keyword>
<feature type="coiled-coil region" evidence="11">
    <location>
        <begin position="195"/>
        <end position="359"/>
    </location>
</feature>
<evidence type="ECO:0000256" key="3">
    <source>
        <dbReference type="ARBA" id="ARBA00005597"/>
    </source>
</evidence>